<dbReference type="PANTHER" id="PTHR13696">
    <property type="entry name" value="P-LOOP CONTAINING NUCLEOSIDE TRIPHOSPHATE HYDROLASE"/>
    <property type="match status" value="1"/>
</dbReference>
<dbReference type="Gene3D" id="3.40.50.300">
    <property type="entry name" value="P-loop containing nucleotide triphosphate hydrolases"/>
    <property type="match status" value="1"/>
</dbReference>
<dbReference type="InterPro" id="IPR025669">
    <property type="entry name" value="AAA_dom"/>
</dbReference>
<accession>A0A7S7SPK6</accession>
<evidence type="ECO:0000259" key="1">
    <source>
        <dbReference type="Pfam" id="PF13614"/>
    </source>
</evidence>
<protein>
    <submittedName>
        <fullName evidence="2">ParA family protein</fullName>
    </submittedName>
</protein>
<organism evidence="2 3">
    <name type="scientific">Paludibaculum fermentans</name>
    <dbReference type="NCBI Taxonomy" id="1473598"/>
    <lineage>
        <taxon>Bacteria</taxon>
        <taxon>Pseudomonadati</taxon>
        <taxon>Acidobacteriota</taxon>
        <taxon>Terriglobia</taxon>
        <taxon>Bryobacterales</taxon>
        <taxon>Bryobacteraceae</taxon>
        <taxon>Paludibaculum</taxon>
    </lineage>
</organism>
<reference evidence="2 3" key="1">
    <citation type="submission" date="2020-10" db="EMBL/GenBank/DDBJ databases">
        <title>Complete genome sequence of Paludibaculum fermentans P105T, a facultatively anaerobic acidobacterium capable of dissimilatory Fe(III) reduction.</title>
        <authorList>
            <person name="Dedysh S.N."/>
            <person name="Beletsky A.V."/>
            <person name="Kulichevskaya I.S."/>
            <person name="Mardanov A.V."/>
            <person name="Ravin N.V."/>
        </authorList>
    </citation>
    <scope>NUCLEOTIDE SEQUENCE [LARGE SCALE GENOMIC DNA]</scope>
    <source>
        <strain evidence="2 3">P105</strain>
    </source>
</reference>
<sequence length="329" mass="36040">MNTIAFFNNKGGVGKTSLVYHLAWMFADRGVSVLAVDLDPQANLTAMFLNEEELEGIWPDAEEHPATIYGAVRPILRGLGDIEAPPVVRIQPNLGLLPGDLGLSRFEDKLSAAWPNCHNSDEAAFRTMSAFHRIMAEMAGDWAELVLIDVGPNLGAINRAALIASDRVCLPLAPDLYSLQGLRNLGPTLMRWRTTWAEMKLKAPVGLSLPIGSMTPTGYVVMQHSMRDSRPVKAYQRWMDRIPQVYRAVVLGEAATDGVPKVEQDPNCLAQLKHYRSLMPLAMEAHKPMFHLKPADGAIGAHVEAVRDCRNDFLRLAQKVGASAGVSVA</sequence>
<gene>
    <name evidence="2" type="ORF">IRI77_17680</name>
</gene>
<dbReference type="SUPFAM" id="SSF52540">
    <property type="entry name" value="P-loop containing nucleoside triphosphate hydrolases"/>
    <property type="match status" value="1"/>
</dbReference>
<dbReference type="KEGG" id="pfer:IRI77_17680"/>
<evidence type="ECO:0000313" key="3">
    <source>
        <dbReference type="Proteomes" id="UP000593892"/>
    </source>
</evidence>
<dbReference type="RefSeq" id="WP_194453355.1">
    <property type="nucleotide sequence ID" value="NZ_CP063849.1"/>
</dbReference>
<evidence type="ECO:0000313" key="2">
    <source>
        <dbReference type="EMBL" id="QOY91701.1"/>
    </source>
</evidence>
<dbReference type="Proteomes" id="UP000593892">
    <property type="component" value="Chromosome"/>
</dbReference>
<dbReference type="PANTHER" id="PTHR13696:SF52">
    <property type="entry name" value="PARA FAMILY PROTEIN CT_582"/>
    <property type="match status" value="1"/>
</dbReference>
<name>A0A7S7SPK6_PALFE</name>
<dbReference type="InterPro" id="IPR050678">
    <property type="entry name" value="DNA_Partitioning_ATPase"/>
</dbReference>
<dbReference type="AlphaFoldDB" id="A0A7S7SPK6"/>
<dbReference type="Pfam" id="PF13614">
    <property type="entry name" value="AAA_31"/>
    <property type="match status" value="1"/>
</dbReference>
<feature type="domain" description="AAA" evidence="1">
    <location>
        <begin position="1"/>
        <end position="194"/>
    </location>
</feature>
<dbReference type="EMBL" id="CP063849">
    <property type="protein sequence ID" value="QOY91701.1"/>
    <property type="molecule type" value="Genomic_DNA"/>
</dbReference>
<keyword evidence="3" id="KW-1185">Reference proteome</keyword>
<dbReference type="InterPro" id="IPR027417">
    <property type="entry name" value="P-loop_NTPase"/>
</dbReference>
<dbReference type="CDD" id="cd02042">
    <property type="entry name" value="ParAB_family"/>
    <property type="match status" value="1"/>
</dbReference>
<proteinExistence type="predicted"/>